<protein>
    <recommendedName>
        <fullName evidence="11">1,6-anhydro-N-acetylmuramyl-L-alanine amidase AmpD</fullName>
        <ecNumber evidence="5">3.5.1.28</ecNumber>
    </recommendedName>
    <alternativeName>
        <fullName evidence="12">N-acetylmuramoyl-L-alanine amidase</fullName>
    </alternativeName>
</protein>
<evidence type="ECO:0000256" key="12">
    <source>
        <dbReference type="ARBA" id="ARBA00042615"/>
    </source>
</evidence>
<evidence type="ECO:0000256" key="1">
    <source>
        <dbReference type="ARBA" id="ARBA00001561"/>
    </source>
</evidence>
<comment type="similarity">
    <text evidence="4">Belongs to the N-acetylmuramoyl-L-alanine amidase 2 family.</text>
</comment>
<dbReference type="PANTHER" id="PTHR30417">
    <property type="entry name" value="N-ACETYLMURAMOYL-L-ALANINE AMIDASE AMID"/>
    <property type="match status" value="1"/>
</dbReference>
<keyword evidence="10" id="KW-0961">Cell wall biogenesis/degradation</keyword>
<dbReference type="GO" id="GO:0008745">
    <property type="term" value="F:N-acetylmuramoyl-L-alanine amidase activity"/>
    <property type="evidence" value="ECO:0007669"/>
    <property type="project" value="UniProtKB-EC"/>
</dbReference>
<evidence type="ECO:0000256" key="8">
    <source>
        <dbReference type="ARBA" id="ARBA00022801"/>
    </source>
</evidence>
<comment type="catalytic activity">
    <reaction evidence="1">
        <text>Hydrolyzes the link between N-acetylmuramoyl residues and L-amino acid residues in certain cell-wall glycopeptides.</text>
        <dbReference type="EC" id="3.5.1.28"/>
    </reaction>
</comment>
<dbReference type="SUPFAM" id="SSF55846">
    <property type="entry name" value="N-acetylmuramoyl-L-alanine amidase-like"/>
    <property type="match status" value="1"/>
</dbReference>
<dbReference type="Proteomes" id="UP001597420">
    <property type="component" value="Unassembled WGS sequence"/>
</dbReference>
<evidence type="ECO:0000259" key="13">
    <source>
        <dbReference type="SMART" id="SM00644"/>
    </source>
</evidence>
<evidence type="ECO:0000313" key="15">
    <source>
        <dbReference type="Proteomes" id="UP001597420"/>
    </source>
</evidence>
<keyword evidence="9" id="KW-0862">Zinc</keyword>
<dbReference type="RefSeq" id="WP_101775407.1">
    <property type="nucleotide sequence ID" value="NZ_JBHUFP010000025.1"/>
</dbReference>
<proteinExistence type="inferred from homology"/>
<dbReference type="Pfam" id="PF01510">
    <property type="entry name" value="Amidase_2"/>
    <property type="match status" value="1"/>
</dbReference>
<dbReference type="SMART" id="SM00644">
    <property type="entry name" value="Ami_2"/>
    <property type="match status" value="1"/>
</dbReference>
<dbReference type="InterPro" id="IPR036505">
    <property type="entry name" value="Amidase/PGRP_sf"/>
</dbReference>
<dbReference type="PANTHER" id="PTHR30417:SF4">
    <property type="entry name" value="1,6-ANHYDRO-N-ACETYLMURAMYL-L-ALANINE AMIDASE AMPD"/>
    <property type="match status" value="1"/>
</dbReference>
<keyword evidence="8 14" id="KW-0378">Hydrolase</keyword>
<evidence type="ECO:0000313" key="14">
    <source>
        <dbReference type="EMBL" id="MFD1806879.1"/>
    </source>
</evidence>
<feature type="domain" description="N-acetylmuramoyl-L-alanine amidase" evidence="13">
    <location>
        <begin position="22"/>
        <end position="173"/>
    </location>
</feature>
<evidence type="ECO:0000256" key="9">
    <source>
        <dbReference type="ARBA" id="ARBA00022833"/>
    </source>
</evidence>
<keyword evidence="15" id="KW-1185">Reference proteome</keyword>
<keyword evidence="6" id="KW-0963">Cytoplasm</keyword>
<evidence type="ECO:0000256" key="7">
    <source>
        <dbReference type="ARBA" id="ARBA00022723"/>
    </source>
</evidence>
<dbReference type="EMBL" id="JBHUFP010000025">
    <property type="protein sequence ID" value="MFD1806879.1"/>
    <property type="molecule type" value="Genomic_DNA"/>
</dbReference>
<evidence type="ECO:0000256" key="6">
    <source>
        <dbReference type="ARBA" id="ARBA00022490"/>
    </source>
</evidence>
<reference evidence="15" key="1">
    <citation type="journal article" date="2019" name="Int. J. Syst. Evol. Microbiol.">
        <title>The Global Catalogue of Microorganisms (GCM) 10K type strain sequencing project: providing services to taxonomists for standard genome sequencing and annotation.</title>
        <authorList>
            <consortium name="The Broad Institute Genomics Platform"/>
            <consortium name="The Broad Institute Genome Sequencing Center for Infectious Disease"/>
            <person name="Wu L."/>
            <person name="Ma J."/>
        </authorList>
    </citation>
    <scope>NUCLEOTIDE SEQUENCE [LARGE SCALE GENOMIC DNA]</scope>
    <source>
        <strain evidence="15">CCM 7950</strain>
    </source>
</reference>
<comment type="subcellular location">
    <subcellularLocation>
        <location evidence="3">Cytoplasm</location>
    </subcellularLocation>
</comment>
<dbReference type="CDD" id="cd06583">
    <property type="entry name" value="PGRP"/>
    <property type="match status" value="1"/>
</dbReference>
<organism evidence="14 15">
    <name type="scientific">Pasteurella oralis</name>
    <dbReference type="NCBI Taxonomy" id="1071947"/>
    <lineage>
        <taxon>Bacteria</taxon>
        <taxon>Pseudomonadati</taxon>
        <taxon>Pseudomonadota</taxon>
        <taxon>Gammaproteobacteria</taxon>
        <taxon>Pasteurellales</taxon>
        <taxon>Pasteurellaceae</taxon>
        <taxon>Pasteurella</taxon>
    </lineage>
</organism>
<dbReference type="EC" id="3.5.1.28" evidence="5"/>
<comment type="caution">
    <text evidence="14">The sequence shown here is derived from an EMBL/GenBank/DDBJ whole genome shotgun (WGS) entry which is preliminary data.</text>
</comment>
<sequence>MMKKLQKNIQQGWLNSVKRIPSPHFDQRPDPQDISLLIIHYISLPPEQFGGQYIDDFFQGKLDPKQHPYFAEIYQMRVSAHCLIDRQGNITQYVSFSDRAWHAGISEFQGRAKCNDFAIGIELEGSNLQPFTSQQYNALVTLTQQIMQAYPLITIERIVGHCDVSPGRKVDPGQYFDWQSYRAALEKCSKSKQVNNQD</sequence>
<dbReference type="InterPro" id="IPR002502">
    <property type="entry name" value="Amidase_domain"/>
</dbReference>
<evidence type="ECO:0000256" key="5">
    <source>
        <dbReference type="ARBA" id="ARBA00011901"/>
    </source>
</evidence>
<evidence type="ECO:0000256" key="2">
    <source>
        <dbReference type="ARBA" id="ARBA00001947"/>
    </source>
</evidence>
<keyword evidence="7" id="KW-0479">Metal-binding</keyword>
<dbReference type="Gene3D" id="3.40.80.10">
    <property type="entry name" value="Peptidoglycan recognition protein-like"/>
    <property type="match status" value="1"/>
</dbReference>
<evidence type="ECO:0000256" key="3">
    <source>
        <dbReference type="ARBA" id="ARBA00004496"/>
    </source>
</evidence>
<name>A0ABW4NXE7_9PAST</name>
<evidence type="ECO:0000256" key="4">
    <source>
        <dbReference type="ARBA" id="ARBA00007553"/>
    </source>
</evidence>
<gene>
    <name evidence="14" type="primary">ampD</name>
    <name evidence="14" type="ORF">ACFSAV_10970</name>
</gene>
<accession>A0ABW4NXE7</accession>
<dbReference type="NCBIfam" id="NF008758">
    <property type="entry name" value="PRK11789.1"/>
    <property type="match status" value="1"/>
</dbReference>
<evidence type="ECO:0000256" key="10">
    <source>
        <dbReference type="ARBA" id="ARBA00023316"/>
    </source>
</evidence>
<dbReference type="InterPro" id="IPR051206">
    <property type="entry name" value="NAMLAA_amidase_2"/>
</dbReference>
<evidence type="ECO:0000256" key="11">
    <source>
        <dbReference type="ARBA" id="ARBA00039257"/>
    </source>
</evidence>
<comment type="cofactor">
    <cofactor evidence="2">
        <name>Zn(2+)</name>
        <dbReference type="ChEBI" id="CHEBI:29105"/>
    </cofactor>
</comment>